<accession>A0ABV4BHR8</accession>
<evidence type="ECO:0000313" key="3">
    <source>
        <dbReference type="Proteomes" id="UP001564408"/>
    </source>
</evidence>
<dbReference type="Proteomes" id="UP001564408">
    <property type="component" value="Unassembled WGS sequence"/>
</dbReference>
<evidence type="ECO:0008006" key="4">
    <source>
        <dbReference type="Google" id="ProtNLM"/>
    </source>
</evidence>
<dbReference type="InterPro" id="IPR011250">
    <property type="entry name" value="OMP/PagP_B-barrel"/>
</dbReference>
<feature type="chain" id="PRO_5045060650" description="Outer membrane protein beta-barrel domain-containing protein" evidence="1">
    <location>
        <begin position="26"/>
        <end position="177"/>
    </location>
</feature>
<keyword evidence="1" id="KW-0732">Signal</keyword>
<comment type="caution">
    <text evidence="2">The sequence shown here is derived from an EMBL/GenBank/DDBJ whole genome shotgun (WGS) entry which is preliminary data.</text>
</comment>
<reference evidence="2 3" key="1">
    <citation type="submission" date="2024-05" db="EMBL/GenBank/DDBJ databases">
        <title>Genome Sequence and Characterization of the New Strain Purple Sulfur Bacterium of Genus Thioalkalicoccus.</title>
        <authorList>
            <person name="Bryantseva I.A."/>
            <person name="Kyndt J.A."/>
            <person name="Imhoff J.F."/>
        </authorList>
    </citation>
    <scope>NUCLEOTIDE SEQUENCE [LARGE SCALE GENOMIC DNA]</scope>
    <source>
        <strain evidence="2 3">Um2</strain>
    </source>
</reference>
<dbReference type="SUPFAM" id="SSF56925">
    <property type="entry name" value="OMPA-like"/>
    <property type="match status" value="1"/>
</dbReference>
<dbReference type="RefSeq" id="WP_369667713.1">
    <property type="nucleotide sequence ID" value="NZ_JBDKXB010000019.1"/>
</dbReference>
<organism evidence="2 3">
    <name type="scientific">Thioalkalicoccus limnaeus</name>
    <dbReference type="NCBI Taxonomy" id="120681"/>
    <lineage>
        <taxon>Bacteria</taxon>
        <taxon>Pseudomonadati</taxon>
        <taxon>Pseudomonadota</taxon>
        <taxon>Gammaproteobacteria</taxon>
        <taxon>Chromatiales</taxon>
        <taxon>Chromatiaceae</taxon>
        <taxon>Thioalkalicoccus</taxon>
    </lineage>
</organism>
<proteinExistence type="predicted"/>
<evidence type="ECO:0000256" key="1">
    <source>
        <dbReference type="SAM" id="SignalP"/>
    </source>
</evidence>
<dbReference type="Gene3D" id="2.40.160.20">
    <property type="match status" value="1"/>
</dbReference>
<gene>
    <name evidence="2" type="ORF">ABC977_13050</name>
</gene>
<evidence type="ECO:0000313" key="2">
    <source>
        <dbReference type="EMBL" id="MEY6433329.1"/>
    </source>
</evidence>
<sequence>MQKYSRFVVAIGATAALIAAPAAFAFQQQGDKEIEFTGGFAHTSGSNVGTLNADVSFGYYVAPQIDVGIRQTLSYNFVDVGPDTWTASTIPFVNYNFVTANPSFRPFIGAFAGIAYNRDDSTGTIGPAVGFKHYLSDNTAVVARYRYEWYFDDLSFGDVTDTADGNHIVTVGMSYTW</sequence>
<name>A0ABV4BHR8_9GAMM</name>
<protein>
    <recommendedName>
        <fullName evidence="4">Outer membrane protein beta-barrel domain-containing protein</fullName>
    </recommendedName>
</protein>
<keyword evidence="3" id="KW-1185">Reference proteome</keyword>
<dbReference type="EMBL" id="JBDKXB010000019">
    <property type="protein sequence ID" value="MEY6433329.1"/>
    <property type="molecule type" value="Genomic_DNA"/>
</dbReference>
<feature type="signal peptide" evidence="1">
    <location>
        <begin position="1"/>
        <end position="25"/>
    </location>
</feature>